<organism evidence="2 3">
    <name type="scientific">Arachis hypogaea</name>
    <name type="common">Peanut</name>
    <dbReference type="NCBI Taxonomy" id="3818"/>
    <lineage>
        <taxon>Eukaryota</taxon>
        <taxon>Viridiplantae</taxon>
        <taxon>Streptophyta</taxon>
        <taxon>Embryophyta</taxon>
        <taxon>Tracheophyta</taxon>
        <taxon>Spermatophyta</taxon>
        <taxon>Magnoliopsida</taxon>
        <taxon>eudicotyledons</taxon>
        <taxon>Gunneridae</taxon>
        <taxon>Pentapetalae</taxon>
        <taxon>rosids</taxon>
        <taxon>fabids</taxon>
        <taxon>Fabales</taxon>
        <taxon>Fabaceae</taxon>
        <taxon>Papilionoideae</taxon>
        <taxon>50 kb inversion clade</taxon>
        <taxon>dalbergioids sensu lato</taxon>
        <taxon>Dalbergieae</taxon>
        <taxon>Pterocarpus clade</taxon>
        <taxon>Arachis</taxon>
    </lineage>
</organism>
<dbReference type="AlphaFoldDB" id="A0A444Z1U8"/>
<evidence type="ECO:0000313" key="2">
    <source>
        <dbReference type="EMBL" id="RYR08145.1"/>
    </source>
</evidence>
<comment type="caution">
    <text evidence="2">The sequence shown here is derived from an EMBL/GenBank/DDBJ whole genome shotgun (WGS) entry which is preliminary data.</text>
</comment>
<protein>
    <submittedName>
        <fullName evidence="2">Uncharacterized protein</fullName>
    </submittedName>
</protein>
<accession>A0A444Z1U8</accession>
<sequence length="188" mass="21038">MAEQVMELSTKVGDVGGGSSVQLTFVQDNPPLAPPPIHVVVPVEDMEVGKEDSDEEYVVDSNNSDSSKDDDEEEFVPETPAETAVCYVLPSPHPILALSNVPSYYYTLDMDSMYEKSPFSNTGKEDYNLDGGVEFRVSHRFKCRDAVMQGMKNYSIRISIEYRVVESDRHVYCRQAANGCPWSLRIVL</sequence>
<dbReference type="Proteomes" id="UP000289738">
    <property type="component" value="Chromosome B05"/>
</dbReference>
<feature type="region of interest" description="Disordered" evidence="1">
    <location>
        <begin position="46"/>
        <end position="77"/>
    </location>
</feature>
<keyword evidence="3" id="KW-1185">Reference proteome</keyword>
<gene>
    <name evidence="2" type="ORF">Ahy_B05g075703</name>
</gene>
<evidence type="ECO:0000313" key="3">
    <source>
        <dbReference type="Proteomes" id="UP000289738"/>
    </source>
</evidence>
<dbReference type="EMBL" id="SDMP01000015">
    <property type="protein sequence ID" value="RYR08145.1"/>
    <property type="molecule type" value="Genomic_DNA"/>
</dbReference>
<evidence type="ECO:0000256" key="1">
    <source>
        <dbReference type="SAM" id="MobiDB-lite"/>
    </source>
</evidence>
<proteinExistence type="predicted"/>
<reference evidence="2 3" key="1">
    <citation type="submission" date="2019-01" db="EMBL/GenBank/DDBJ databases">
        <title>Sequencing of cultivated peanut Arachis hypogaea provides insights into genome evolution and oil improvement.</title>
        <authorList>
            <person name="Chen X."/>
        </authorList>
    </citation>
    <scope>NUCLEOTIDE SEQUENCE [LARGE SCALE GENOMIC DNA]</scope>
    <source>
        <strain evidence="3">cv. Fuhuasheng</strain>
        <tissue evidence="2">Leaves</tissue>
    </source>
</reference>
<name>A0A444Z1U8_ARAHY</name>